<accession>A0A834I5G2</accession>
<dbReference type="AlphaFoldDB" id="A0A834I5G2"/>
<evidence type="ECO:0000313" key="1">
    <source>
        <dbReference type="EMBL" id="KAF7271958.1"/>
    </source>
</evidence>
<protein>
    <recommendedName>
        <fullName evidence="3">Reverse transcriptase domain-containing protein</fullName>
    </recommendedName>
</protein>
<proteinExistence type="predicted"/>
<name>A0A834I5G2_RHYFE</name>
<comment type="caution">
    <text evidence="1">The sequence shown here is derived from an EMBL/GenBank/DDBJ whole genome shotgun (WGS) entry which is preliminary data.</text>
</comment>
<evidence type="ECO:0000313" key="2">
    <source>
        <dbReference type="Proteomes" id="UP000625711"/>
    </source>
</evidence>
<dbReference type="EMBL" id="JAACXV010013876">
    <property type="protein sequence ID" value="KAF7271958.1"/>
    <property type="molecule type" value="Genomic_DNA"/>
</dbReference>
<evidence type="ECO:0008006" key="3">
    <source>
        <dbReference type="Google" id="ProtNLM"/>
    </source>
</evidence>
<sequence length="324" mass="36934">MFPFAQNLTAGEEEDRGTLLHTRQFGFSKGKPTIDALILIEEVVALNNSRAYGNRGMVALLSSDVRNAFNSDSWNGIVQKLRSKKIDAYLMDVVQSYLSSRYVEAETVRRVRMWFTLVDLGEGTKAIAYANDLAILVRASSKTVLECRLARAADVVSENLRCMARQKRELIILPGRRQPRFIQVLVEGHQIVSKDALKYMGVWLDRGLRMTTHVLTRIILRVGGSGASEKRLLTTTHYEQVLERVNRRLAIRVTEAVFILAGMPPIKLTVEERTIIYKEGKETRTQARQKLVEGWQENWNMNCGWASKFVGSLQDWLSWEVLMD</sequence>
<dbReference type="OrthoDB" id="6623216at2759"/>
<dbReference type="Proteomes" id="UP000625711">
    <property type="component" value="Unassembled WGS sequence"/>
</dbReference>
<reference evidence="1" key="1">
    <citation type="submission" date="2020-08" db="EMBL/GenBank/DDBJ databases">
        <title>Genome sequencing and assembly of the red palm weevil Rhynchophorus ferrugineus.</title>
        <authorList>
            <person name="Dias G.B."/>
            <person name="Bergman C.M."/>
            <person name="Manee M."/>
        </authorList>
    </citation>
    <scope>NUCLEOTIDE SEQUENCE</scope>
    <source>
        <strain evidence="1">AA-2017</strain>
        <tissue evidence="1">Whole larva</tissue>
    </source>
</reference>
<organism evidence="1 2">
    <name type="scientific">Rhynchophorus ferrugineus</name>
    <name type="common">Red palm weevil</name>
    <name type="synonym">Curculio ferrugineus</name>
    <dbReference type="NCBI Taxonomy" id="354439"/>
    <lineage>
        <taxon>Eukaryota</taxon>
        <taxon>Metazoa</taxon>
        <taxon>Ecdysozoa</taxon>
        <taxon>Arthropoda</taxon>
        <taxon>Hexapoda</taxon>
        <taxon>Insecta</taxon>
        <taxon>Pterygota</taxon>
        <taxon>Neoptera</taxon>
        <taxon>Endopterygota</taxon>
        <taxon>Coleoptera</taxon>
        <taxon>Polyphaga</taxon>
        <taxon>Cucujiformia</taxon>
        <taxon>Curculionidae</taxon>
        <taxon>Dryophthorinae</taxon>
        <taxon>Rhynchophorus</taxon>
    </lineage>
</organism>
<keyword evidence="2" id="KW-1185">Reference proteome</keyword>
<gene>
    <name evidence="1" type="ORF">GWI33_015218</name>
</gene>